<keyword evidence="1" id="KW-0732">Signal</keyword>
<feature type="chain" id="PRO_5038811592" evidence="1">
    <location>
        <begin position="36"/>
        <end position="499"/>
    </location>
</feature>
<dbReference type="Proteomes" id="UP000809273">
    <property type="component" value="Unassembled WGS sequence"/>
</dbReference>
<dbReference type="EMBL" id="JAFGIX010000006">
    <property type="protein sequence ID" value="MBN1571792.1"/>
    <property type="molecule type" value="Genomic_DNA"/>
</dbReference>
<comment type="caution">
    <text evidence="2">The sequence shown here is derived from an EMBL/GenBank/DDBJ whole genome shotgun (WGS) entry which is preliminary data.</text>
</comment>
<organism evidence="2 3">
    <name type="scientific">Candidatus Zymogenus saltonus</name>
    <dbReference type="NCBI Taxonomy" id="2844893"/>
    <lineage>
        <taxon>Bacteria</taxon>
        <taxon>Deltaproteobacteria</taxon>
        <taxon>Candidatus Zymogenia</taxon>
        <taxon>Candidatus Zymogeniales</taxon>
        <taxon>Candidatus Zymogenaceae</taxon>
        <taxon>Candidatus Zymogenus</taxon>
    </lineage>
</organism>
<evidence type="ECO:0000313" key="3">
    <source>
        <dbReference type="Proteomes" id="UP000809273"/>
    </source>
</evidence>
<sequence length="499" mass="58640">MIKKINNALSIKTFKRISPAAALILALLLPISAQGEGAVVTPQDKAASHLSKTEIMVAQNDGPVEKTEVEAGNDTEPDSEVEGGHVNVWPLFYYSDDKAEGSLTLSIITPLFYYRKTDAGTKEFGFRPLFYYHRDDKKDTTVVDFIYPIGKYKQRGDDKNFRIFPILRDARHDLADDKERIAHDYFPLFWGRSEDDELYGGLFPFYGTIKDRFGRDDMLFVMWPLYYRTVEEGFTSNNYLWPLVRTTEGEGGWGARFFPIWGHEEITGEEYSTFYLLPLVSFRGRYLDTENPLMDTSIIPLYSTQWTPHSRTTTIIWPLFTYAYDTNFNYKKYDLPWPFLRIARSDVLDVTEFAPIFKYQTRTEGEATEISRYLMYPVFKDIHLTSPTKTMDTYRFMLINKYIKTDYTEGEDELWIYLFPFYNSRSYKSGLEESTALYPLPLYDDSFKRNYLPLFEFYNKGLDDEGVETIKIMHHLYIKKITDDWEYIDAPFYHKKRAR</sequence>
<reference evidence="2" key="1">
    <citation type="journal article" date="2021" name="Environ. Microbiol.">
        <title>Genomic characterization of three novel Desulfobacterota classes expand the metabolic and phylogenetic diversity of the phylum.</title>
        <authorList>
            <person name="Murphy C.L."/>
            <person name="Biggerstaff J."/>
            <person name="Eichhorn A."/>
            <person name="Ewing E."/>
            <person name="Shahan R."/>
            <person name="Soriano D."/>
            <person name="Stewart S."/>
            <person name="VanMol K."/>
            <person name="Walker R."/>
            <person name="Walters P."/>
            <person name="Elshahed M.S."/>
            <person name="Youssef N.H."/>
        </authorList>
    </citation>
    <scope>NUCLEOTIDE SEQUENCE</scope>
    <source>
        <strain evidence="2">Zod_Metabat.24</strain>
    </source>
</reference>
<evidence type="ECO:0000313" key="2">
    <source>
        <dbReference type="EMBL" id="MBN1571792.1"/>
    </source>
</evidence>
<accession>A0A9D8KC04</accession>
<protein>
    <submittedName>
        <fullName evidence="2">Uncharacterized protein</fullName>
    </submittedName>
</protein>
<reference evidence="2" key="2">
    <citation type="submission" date="2021-01" db="EMBL/GenBank/DDBJ databases">
        <authorList>
            <person name="Hahn C.R."/>
            <person name="Youssef N.H."/>
            <person name="Elshahed M."/>
        </authorList>
    </citation>
    <scope>NUCLEOTIDE SEQUENCE</scope>
    <source>
        <strain evidence="2">Zod_Metabat.24</strain>
    </source>
</reference>
<gene>
    <name evidence="2" type="ORF">JW984_01210</name>
</gene>
<name>A0A9D8KC04_9DELT</name>
<proteinExistence type="predicted"/>
<feature type="signal peptide" evidence="1">
    <location>
        <begin position="1"/>
        <end position="35"/>
    </location>
</feature>
<evidence type="ECO:0000256" key="1">
    <source>
        <dbReference type="SAM" id="SignalP"/>
    </source>
</evidence>
<dbReference type="AlphaFoldDB" id="A0A9D8KC04"/>